<dbReference type="AlphaFoldDB" id="A0A3D8R460"/>
<protein>
    <submittedName>
        <fullName evidence="2">Uncharacterized protein</fullName>
    </submittedName>
</protein>
<accession>A0A3D8R460</accession>
<feature type="region of interest" description="Disordered" evidence="1">
    <location>
        <begin position="135"/>
        <end position="171"/>
    </location>
</feature>
<feature type="compositionally biased region" description="Acidic residues" evidence="1">
    <location>
        <begin position="290"/>
        <end position="301"/>
    </location>
</feature>
<dbReference type="Proteomes" id="UP000256690">
    <property type="component" value="Unassembled WGS sequence"/>
</dbReference>
<gene>
    <name evidence="2" type="ORF">DSM5745_08537</name>
</gene>
<feature type="compositionally biased region" description="Basic and acidic residues" evidence="1">
    <location>
        <begin position="146"/>
        <end position="161"/>
    </location>
</feature>
<dbReference type="EMBL" id="PVWQ01000011">
    <property type="protein sequence ID" value="RDW68777.1"/>
    <property type="molecule type" value="Genomic_DNA"/>
</dbReference>
<evidence type="ECO:0000256" key="1">
    <source>
        <dbReference type="SAM" id="MobiDB-lite"/>
    </source>
</evidence>
<feature type="compositionally biased region" description="Polar residues" evidence="1">
    <location>
        <begin position="387"/>
        <end position="397"/>
    </location>
</feature>
<dbReference type="RefSeq" id="XP_026600566.1">
    <property type="nucleotide sequence ID" value="XM_026750553.1"/>
</dbReference>
<evidence type="ECO:0000313" key="2">
    <source>
        <dbReference type="EMBL" id="RDW68777.1"/>
    </source>
</evidence>
<feature type="compositionally biased region" description="Basic residues" evidence="1">
    <location>
        <begin position="414"/>
        <end position="425"/>
    </location>
</feature>
<evidence type="ECO:0000313" key="3">
    <source>
        <dbReference type="Proteomes" id="UP000256690"/>
    </source>
</evidence>
<dbReference type="GeneID" id="38118907"/>
<proteinExistence type="predicted"/>
<name>A0A3D8R460_9EURO</name>
<feature type="region of interest" description="Disordered" evidence="1">
    <location>
        <begin position="49"/>
        <end position="69"/>
    </location>
</feature>
<reference evidence="2 3" key="1">
    <citation type="journal article" date="2018" name="IMA Fungus">
        <title>IMA Genome-F 9: Draft genome sequence of Annulohypoxylon stygium, Aspergillus mulundensis, Berkeleyomyces basicola (syn. Thielaviopsis basicola), Ceratocystis smalleyi, two Cercospora beticola strains, Coleophoma cylindrospora, Fusarium fracticaudum, Phialophora cf. hyalina, and Morchella septimelata.</title>
        <authorList>
            <person name="Wingfield B.D."/>
            <person name="Bills G.F."/>
            <person name="Dong Y."/>
            <person name="Huang W."/>
            <person name="Nel W.J."/>
            <person name="Swalarsk-Parry B.S."/>
            <person name="Vaghefi N."/>
            <person name="Wilken P.M."/>
            <person name="An Z."/>
            <person name="de Beer Z.W."/>
            <person name="De Vos L."/>
            <person name="Chen L."/>
            <person name="Duong T.A."/>
            <person name="Gao Y."/>
            <person name="Hammerbacher A."/>
            <person name="Kikkert J.R."/>
            <person name="Li Y."/>
            <person name="Li H."/>
            <person name="Li K."/>
            <person name="Li Q."/>
            <person name="Liu X."/>
            <person name="Ma X."/>
            <person name="Naidoo K."/>
            <person name="Pethybridge S.J."/>
            <person name="Sun J."/>
            <person name="Steenkamp E.T."/>
            <person name="van der Nest M.A."/>
            <person name="van Wyk S."/>
            <person name="Wingfield M.J."/>
            <person name="Xiong C."/>
            <person name="Yue Q."/>
            <person name="Zhang X."/>
        </authorList>
    </citation>
    <scope>NUCLEOTIDE SEQUENCE [LARGE SCALE GENOMIC DNA]</scope>
    <source>
        <strain evidence="2 3">DSM 5745</strain>
    </source>
</reference>
<feature type="region of interest" description="Disordered" evidence="1">
    <location>
        <begin position="378"/>
        <end position="425"/>
    </location>
</feature>
<sequence length="425" mass="47860">MSAASTYSLTYPIYQRLARPPALDVHIVDVKLSAWAADPYALEAARSRLNCTPPTTPPPGSTLQGSPADDEDWQRAYCIARRSKLIRIHNASRPRDQFDAQTTDPIWRLLYNVEGKSDQEAVKDQWLQQGIWEDEWSSTGGPLGAWKHEKPKSTDRDDGRRRPCGQGTTDASRPFFQFMHQLALASELHRRMIWANTAPPPDINTDVYRMVRDMWETHRIWNPEWGTLPGLVWTHEMPLEPWLKDRMGSSYVDSDGQYEPGNMRRAIRDVLANGAESSDGPGTDSVMTESQEDSGDDDESSSDGSQDSDNGSTPDKAQNLCDPYSLKYRIPCLDVPMNRHIFNAATNAGHLGLFPNAVAGLSMPPRDPVRLKVLPTQAKQLQRKTRSPAQRGQSVAEDTQRKRVSRTGAEPPARRSKRLRKSKRF</sequence>
<keyword evidence="3" id="KW-1185">Reference proteome</keyword>
<dbReference type="OrthoDB" id="4510100at2759"/>
<feature type="region of interest" description="Disordered" evidence="1">
    <location>
        <begin position="274"/>
        <end position="320"/>
    </location>
</feature>
<dbReference type="STRING" id="1810919.A0A3D8R460"/>
<comment type="caution">
    <text evidence="2">The sequence shown here is derived from an EMBL/GenBank/DDBJ whole genome shotgun (WGS) entry which is preliminary data.</text>
</comment>
<organism evidence="2 3">
    <name type="scientific">Aspergillus mulundensis</name>
    <dbReference type="NCBI Taxonomy" id="1810919"/>
    <lineage>
        <taxon>Eukaryota</taxon>
        <taxon>Fungi</taxon>
        <taxon>Dikarya</taxon>
        <taxon>Ascomycota</taxon>
        <taxon>Pezizomycotina</taxon>
        <taxon>Eurotiomycetes</taxon>
        <taxon>Eurotiomycetidae</taxon>
        <taxon>Eurotiales</taxon>
        <taxon>Aspergillaceae</taxon>
        <taxon>Aspergillus</taxon>
        <taxon>Aspergillus subgen. Nidulantes</taxon>
    </lineage>
</organism>